<keyword evidence="2" id="KW-1185">Reference proteome</keyword>
<dbReference type="PANTHER" id="PTHR11183">
    <property type="entry name" value="GLYCOGENIN SUBFAMILY MEMBER"/>
    <property type="match status" value="1"/>
</dbReference>
<protein>
    <recommendedName>
        <fullName evidence="3">Nucleotide-diphospho-sugar transferase</fullName>
    </recommendedName>
</protein>
<accession>A0A8K0J3V0</accession>
<dbReference type="Gene3D" id="3.90.550.10">
    <property type="entry name" value="Spore Coat Polysaccharide Biosynthesis Protein SpsA, Chain A"/>
    <property type="match status" value="1"/>
</dbReference>
<evidence type="ECO:0008006" key="3">
    <source>
        <dbReference type="Google" id="ProtNLM"/>
    </source>
</evidence>
<evidence type="ECO:0000313" key="2">
    <source>
        <dbReference type="Proteomes" id="UP000811619"/>
    </source>
</evidence>
<dbReference type="InterPro" id="IPR050587">
    <property type="entry name" value="GNT1/Glycosyltrans_8"/>
</dbReference>
<dbReference type="SUPFAM" id="SSF53448">
    <property type="entry name" value="Nucleotide-diphospho-sugar transferases"/>
    <property type="match status" value="1"/>
</dbReference>
<organism evidence="1 2">
    <name type="scientific">Claviceps africana</name>
    <dbReference type="NCBI Taxonomy" id="83212"/>
    <lineage>
        <taxon>Eukaryota</taxon>
        <taxon>Fungi</taxon>
        <taxon>Dikarya</taxon>
        <taxon>Ascomycota</taxon>
        <taxon>Pezizomycotina</taxon>
        <taxon>Sordariomycetes</taxon>
        <taxon>Hypocreomycetidae</taxon>
        <taxon>Hypocreales</taxon>
        <taxon>Clavicipitaceae</taxon>
        <taxon>Claviceps</taxon>
    </lineage>
</organism>
<reference evidence="1" key="1">
    <citation type="journal article" date="2020" name="bioRxiv">
        <title>Whole genome comparisons of ergot fungi reveals the divergence and evolution of species within the genus Claviceps are the result of varying mechanisms driving genome evolution and host range expansion.</title>
        <authorList>
            <person name="Wyka S.A."/>
            <person name="Mondo S.J."/>
            <person name="Liu M."/>
            <person name="Dettman J."/>
            <person name="Nalam V."/>
            <person name="Broders K.D."/>
        </authorList>
    </citation>
    <scope>NUCLEOTIDE SEQUENCE</scope>
    <source>
        <strain evidence="1">CCC 489</strain>
    </source>
</reference>
<dbReference type="Proteomes" id="UP000811619">
    <property type="component" value="Unassembled WGS sequence"/>
</dbReference>
<sequence length="353" mass="40188">MSLAVAMRQMLSNGRLPSPKLLLLIPCLLMLYVLLPDRPRVSSKHRASSISNYGLVDKMLPTSRHAIATFLSGGEDSSVTAESFSSDAYFIATRTLVYQLLHAPDTRNNASYASNIDVVVLVAPEVPAENRQQLSREGATVIEAQSVALPSWIKTSMTRWKDQFLKLRLLQETQYNRFLFIDADSVLTAPIDGIFAEDEAVEPAATMQRLSKADERLPDQYVFAARSNNEFTGERDHPFPPKSTKLFSAGFWVAAPSQELFSYLMSIMDHEGRFDPFTMEQSLLNYAFRLDGPMPWRELHYKWSATWPNLKDLAGGVVSLHEKFWHTGPDELRDLWTRRKDEMEKFWSEKKTT</sequence>
<dbReference type="InterPro" id="IPR029044">
    <property type="entry name" value="Nucleotide-diphossugar_trans"/>
</dbReference>
<evidence type="ECO:0000313" key="1">
    <source>
        <dbReference type="EMBL" id="KAG5918493.1"/>
    </source>
</evidence>
<proteinExistence type="predicted"/>
<dbReference type="OrthoDB" id="2014201at2759"/>
<dbReference type="EMBL" id="SRPY01000734">
    <property type="protein sequence ID" value="KAG5918493.1"/>
    <property type="molecule type" value="Genomic_DNA"/>
</dbReference>
<dbReference type="AlphaFoldDB" id="A0A8K0J3V0"/>
<gene>
    <name evidence="1" type="ORF">E4U42_006831</name>
</gene>
<comment type="caution">
    <text evidence="1">The sequence shown here is derived from an EMBL/GenBank/DDBJ whole genome shotgun (WGS) entry which is preliminary data.</text>
</comment>
<name>A0A8K0J3V0_9HYPO</name>